<dbReference type="CDD" id="cd06261">
    <property type="entry name" value="TM_PBP2"/>
    <property type="match status" value="1"/>
</dbReference>
<dbReference type="PANTHER" id="PTHR30151:SF0">
    <property type="entry name" value="ABC TRANSPORTER PERMEASE PROTEIN MJ0413-RELATED"/>
    <property type="match status" value="1"/>
</dbReference>
<keyword evidence="6 7" id="KW-0472">Membrane</keyword>
<keyword evidence="3" id="KW-1003">Cell membrane</keyword>
<evidence type="ECO:0000256" key="2">
    <source>
        <dbReference type="ARBA" id="ARBA00022448"/>
    </source>
</evidence>
<protein>
    <submittedName>
        <fullName evidence="9">ABC transporter permease</fullName>
    </submittedName>
</protein>
<evidence type="ECO:0000256" key="1">
    <source>
        <dbReference type="ARBA" id="ARBA00004651"/>
    </source>
</evidence>
<feature type="transmembrane region" description="Helical" evidence="7">
    <location>
        <begin position="95"/>
        <end position="117"/>
    </location>
</feature>
<dbReference type="InterPro" id="IPR035906">
    <property type="entry name" value="MetI-like_sf"/>
</dbReference>
<comment type="subcellular location">
    <subcellularLocation>
        <location evidence="1 7">Cell membrane</location>
        <topology evidence="1 7">Multi-pass membrane protein</topology>
    </subcellularLocation>
</comment>
<evidence type="ECO:0000259" key="8">
    <source>
        <dbReference type="PROSITE" id="PS50928"/>
    </source>
</evidence>
<feature type="transmembrane region" description="Helical" evidence="7">
    <location>
        <begin position="250"/>
        <end position="274"/>
    </location>
</feature>
<proteinExistence type="inferred from homology"/>
<sequence length="314" mass="32936">MSTPALDATLGSAAPAAAGADAASVARTRTAAGLRRWAVRSASLAAVVAVWQWLTTADARVGLRFDRLPSPAEVAAELGRQLGTRIYYLDLAQSMIRILTGFALAAVAGIALGVLVARSRWAGDVLLPPIEVVRPIPAIALVPIAILVFPTDEQGIVFITFAAAFFPIMVSTRHAVRALPTLWEDAVRTMGGGRAHVLWNVVLPGTLPGVFGGLSVGMGVAWICVISAEMISGEFGVGYRTWHAYTVVDYPAVLVGMASIGVLGWVASASIELLGRRLTRWLHSADEGADQGADEWADARAYAEARAGAEGGAR</sequence>
<evidence type="ECO:0000256" key="7">
    <source>
        <dbReference type="RuleBase" id="RU363032"/>
    </source>
</evidence>
<keyword evidence="4 7" id="KW-0812">Transmembrane</keyword>
<feature type="transmembrane region" description="Helical" evidence="7">
    <location>
        <begin position="197"/>
        <end position="230"/>
    </location>
</feature>
<reference evidence="9 10" key="1">
    <citation type="submission" date="2020-09" db="EMBL/GenBank/DDBJ databases">
        <title>Actinomycete isolated from the Camponotus japonicus Mayr.</title>
        <authorList>
            <person name="Gong X."/>
        </authorList>
    </citation>
    <scope>NUCLEOTIDE SEQUENCE [LARGE SCALE GENOMIC DNA]</scope>
    <source>
        <strain evidence="9 10">2C-HV3</strain>
    </source>
</reference>
<feature type="transmembrane region" description="Helical" evidence="7">
    <location>
        <begin position="129"/>
        <end position="149"/>
    </location>
</feature>
<evidence type="ECO:0000313" key="10">
    <source>
        <dbReference type="Proteomes" id="UP000653231"/>
    </source>
</evidence>
<evidence type="ECO:0000256" key="5">
    <source>
        <dbReference type="ARBA" id="ARBA00022989"/>
    </source>
</evidence>
<keyword evidence="10" id="KW-1185">Reference proteome</keyword>
<accession>A0ABR8L4P6</accession>
<dbReference type="EMBL" id="JACXRZ010000016">
    <property type="protein sequence ID" value="MBD3145926.1"/>
    <property type="molecule type" value="Genomic_DNA"/>
</dbReference>
<keyword evidence="2 7" id="KW-0813">Transport</keyword>
<evidence type="ECO:0000256" key="4">
    <source>
        <dbReference type="ARBA" id="ARBA00022692"/>
    </source>
</evidence>
<comment type="caution">
    <text evidence="9">The sequence shown here is derived from an EMBL/GenBank/DDBJ whole genome shotgun (WGS) entry which is preliminary data.</text>
</comment>
<dbReference type="InterPro" id="IPR000515">
    <property type="entry name" value="MetI-like"/>
</dbReference>
<dbReference type="Gene3D" id="1.10.3720.10">
    <property type="entry name" value="MetI-like"/>
    <property type="match status" value="1"/>
</dbReference>
<dbReference type="PANTHER" id="PTHR30151">
    <property type="entry name" value="ALKANE SULFONATE ABC TRANSPORTER-RELATED, MEMBRANE SUBUNIT"/>
    <property type="match status" value="1"/>
</dbReference>
<dbReference type="RefSeq" id="WP_191053309.1">
    <property type="nucleotide sequence ID" value="NZ_JACXRZ010000016.1"/>
</dbReference>
<feature type="transmembrane region" description="Helical" evidence="7">
    <location>
        <begin position="155"/>
        <end position="176"/>
    </location>
</feature>
<dbReference type="SUPFAM" id="SSF161098">
    <property type="entry name" value="MetI-like"/>
    <property type="match status" value="1"/>
</dbReference>
<gene>
    <name evidence="9" type="ORF">IEQ31_22420</name>
</gene>
<evidence type="ECO:0000256" key="3">
    <source>
        <dbReference type="ARBA" id="ARBA00022475"/>
    </source>
</evidence>
<dbReference type="Proteomes" id="UP000653231">
    <property type="component" value="Unassembled WGS sequence"/>
</dbReference>
<evidence type="ECO:0000313" key="9">
    <source>
        <dbReference type="EMBL" id="MBD3145926.1"/>
    </source>
</evidence>
<evidence type="ECO:0000256" key="6">
    <source>
        <dbReference type="ARBA" id="ARBA00023136"/>
    </source>
</evidence>
<name>A0ABR8L4P6_9ACTN</name>
<dbReference type="PROSITE" id="PS50928">
    <property type="entry name" value="ABC_TM1"/>
    <property type="match status" value="1"/>
</dbReference>
<feature type="domain" description="ABC transmembrane type-1" evidence="8">
    <location>
        <begin position="91"/>
        <end position="275"/>
    </location>
</feature>
<keyword evidence="5 7" id="KW-1133">Transmembrane helix</keyword>
<dbReference type="Pfam" id="PF00528">
    <property type="entry name" value="BPD_transp_1"/>
    <property type="match status" value="1"/>
</dbReference>
<comment type="similarity">
    <text evidence="7">Belongs to the binding-protein-dependent transport system permease family.</text>
</comment>
<feature type="transmembrane region" description="Helical" evidence="7">
    <location>
        <begin position="37"/>
        <end position="54"/>
    </location>
</feature>
<organism evidence="9 10">
    <name type="scientific">Microbispora bryophytorum subsp. camponoti</name>
    <dbReference type="NCBI Taxonomy" id="1677852"/>
    <lineage>
        <taxon>Bacteria</taxon>
        <taxon>Bacillati</taxon>
        <taxon>Actinomycetota</taxon>
        <taxon>Actinomycetes</taxon>
        <taxon>Streptosporangiales</taxon>
        <taxon>Streptosporangiaceae</taxon>
        <taxon>Microbispora</taxon>
    </lineage>
</organism>